<accession>A0AAW1U5F7</accession>
<dbReference type="CDD" id="cd16927">
    <property type="entry name" value="HATPase_Hsp90-like"/>
    <property type="match status" value="1"/>
</dbReference>
<dbReference type="Gene3D" id="3.30.565.10">
    <property type="entry name" value="Histidine kinase-like ATPase, C-terminal domain"/>
    <property type="match status" value="1"/>
</dbReference>
<keyword evidence="5" id="KW-0143">Chaperone</keyword>
<dbReference type="InterPro" id="IPR001404">
    <property type="entry name" value="Hsp90_fam"/>
</dbReference>
<dbReference type="InterPro" id="IPR003594">
    <property type="entry name" value="HATPase_dom"/>
</dbReference>
<feature type="domain" description="Histidine kinase/HSP90-like ATPase" evidence="6">
    <location>
        <begin position="77"/>
        <end position="233"/>
    </location>
</feature>
<dbReference type="EMBL" id="JARQZJ010000061">
    <property type="protein sequence ID" value="KAK9878891.1"/>
    <property type="molecule type" value="Genomic_DNA"/>
</dbReference>
<evidence type="ECO:0000256" key="4">
    <source>
        <dbReference type="ARBA" id="ARBA00022840"/>
    </source>
</evidence>
<evidence type="ECO:0000313" key="7">
    <source>
        <dbReference type="EMBL" id="KAK9878891.1"/>
    </source>
</evidence>
<dbReference type="InterPro" id="IPR036890">
    <property type="entry name" value="HATPase_C_sf"/>
</dbReference>
<comment type="caution">
    <text evidence="7">The sequence shown here is derived from an EMBL/GenBank/DDBJ whole genome shotgun (WGS) entry which is preliminary data.</text>
</comment>
<evidence type="ECO:0000256" key="3">
    <source>
        <dbReference type="ARBA" id="ARBA00022741"/>
    </source>
</evidence>
<dbReference type="Pfam" id="PF13589">
    <property type="entry name" value="HATPase_c_3"/>
    <property type="match status" value="1"/>
</dbReference>
<dbReference type="GO" id="GO:0016887">
    <property type="term" value="F:ATP hydrolysis activity"/>
    <property type="evidence" value="ECO:0007669"/>
    <property type="project" value="InterPro"/>
</dbReference>
<dbReference type="PANTHER" id="PTHR11528">
    <property type="entry name" value="HEAT SHOCK PROTEIN 90 FAMILY MEMBER"/>
    <property type="match status" value="1"/>
</dbReference>
<dbReference type="GO" id="GO:0051082">
    <property type="term" value="F:unfolded protein binding"/>
    <property type="evidence" value="ECO:0007669"/>
    <property type="project" value="InterPro"/>
</dbReference>
<dbReference type="SMART" id="SM00387">
    <property type="entry name" value="HATPase_c"/>
    <property type="match status" value="1"/>
</dbReference>
<name>A0AAW1U5F7_9CUCU</name>
<dbReference type="AlphaFoldDB" id="A0AAW1U5F7"/>
<evidence type="ECO:0000313" key="8">
    <source>
        <dbReference type="Proteomes" id="UP001431783"/>
    </source>
</evidence>
<dbReference type="InterPro" id="IPR020575">
    <property type="entry name" value="Hsp90_N"/>
</dbReference>
<organism evidence="7 8">
    <name type="scientific">Henosepilachna vigintioctopunctata</name>
    <dbReference type="NCBI Taxonomy" id="420089"/>
    <lineage>
        <taxon>Eukaryota</taxon>
        <taxon>Metazoa</taxon>
        <taxon>Ecdysozoa</taxon>
        <taxon>Arthropoda</taxon>
        <taxon>Hexapoda</taxon>
        <taxon>Insecta</taxon>
        <taxon>Pterygota</taxon>
        <taxon>Neoptera</taxon>
        <taxon>Endopterygota</taxon>
        <taxon>Coleoptera</taxon>
        <taxon>Polyphaga</taxon>
        <taxon>Cucujiformia</taxon>
        <taxon>Coccinelloidea</taxon>
        <taxon>Coccinellidae</taxon>
        <taxon>Epilachninae</taxon>
        <taxon>Epilachnini</taxon>
        <taxon>Henosepilachna</taxon>
    </lineage>
</organism>
<evidence type="ECO:0000259" key="6">
    <source>
        <dbReference type="SMART" id="SM00387"/>
    </source>
</evidence>
<dbReference type="PRINTS" id="PR00775">
    <property type="entry name" value="HEATSHOCK90"/>
</dbReference>
<keyword evidence="4" id="KW-0067">ATP-binding</keyword>
<dbReference type="FunFam" id="3.30.565.10:FF:000021">
    <property type="entry name" value="Heat shock protein 75 kDa, mitochondrial"/>
    <property type="match status" value="1"/>
</dbReference>
<keyword evidence="8" id="KW-1185">Reference proteome</keyword>
<sequence>MFAAIRISARRSLQLRNRITLKNFAAPVFQNIPSQRFLSVEAAKKENESLTNNSEKHEFQAETRMLLDIVAKSLYSEKEVFVRELISNASDALEKFRYAMLSGNNTLEESDRALEIHINTDKPGRILSIQDTGIGMTKEDLISNLGVIARSGSKQFLEELKNKGKLEDNNIIGQFGVGFYSAFMVADKVEVYSRSSGNQGFKWSSDGSGTYEIQPSEDVKLGTKIVLHLKMECREFSDEDTIKSVIQKYSNFVGSPIILNGTKANIVEPLWLQNPKDIPLEKHHEFYRYISGSYDVPFEVKTSLAAL</sequence>
<gene>
    <name evidence="7" type="ORF">WA026_003720</name>
</gene>
<evidence type="ECO:0000256" key="2">
    <source>
        <dbReference type="ARBA" id="ARBA00021845"/>
    </source>
</evidence>
<comment type="similarity">
    <text evidence="1">Belongs to the heat shock protein 90 family.</text>
</comment>
<evidence type="ECO:0000256" key="5">
    <source>
        <dbReference type="ARBA" id="ARBA00023186"/>
    </source>
</evidence>
<evidence type="ECO:0000256" key="1">
    <source>
        <dbReference type="ARBA" id="ARBA00008239"/>
    </source>
</evidence>
<dbReference type="GO" id="GO:0140662">
    <property type="term" value="F:ATP-dependent protein folding chaperone"/>
    <property type="evidence" value="ECO:0007669"/>
    <property type="project" value="InterPro"/>
</dbReference>
<protein>
    <recommendedName>
        <fullName evidence="2">Heat shock protein 83</fullName>
    </recommendedName>
</protein>
<keyword evidence="3" id="KW-0547">Nucleotide-binding</keyword>
<proteinExistence type="inferred from homology"/>
<reference evidence="7 8" key="1">
    <citation type="submission" date="2023-03" db="EMBL/GenBank/DDBJ databases">
        <title>Genome insight into feeding habits of ladybird beetles.</title>
        <authorList>
            <person name="Li H.-S."/>
            <person name="Huang Y.-H."/>
            <person name="Pang H."/>
        </authorList>
    </citation>
    <scope>NUCLEOTIDE SEQUENCE [LARGE SCALE GENOMIC DNA]</scope>
    <source>
        <strain evidence="7">SYSU_2023b</strain>
        <tissue evidence="7">Whole body</tissue>
    </source>
</reference>
<dbReference type="SUPFAM" id="SSF55874">
    <property type="entry name" value="ATPase domain of HSP90 chaperone/DNA topoisomerase II/histidine kinase"/>
    <property type="match status" value="1"/>
</dbReference>
<dbReference type="GO" id="GO:0005524">
    <property type="term" value="F:ATP binding"/>
    <property type="evidence" value="ECO:0007669"/>
    <property type="project" value="UniProtKB-KW"/>
</dbReference>
<dbReference type="Proteomes" id="UP001431783">
    <property type="component" value="Unassembled WGS sequence"/>
</dbReference>